<dbReference type="Pfam" id="PF06918">
    <property type="entry name" value="DUF1280"/>
    <property type="match status" value="1"/>
</dbReference>
<feature type="region of interest" description="Disordered" evidence="1">
    <location>
        <begin position="1"/>
        <end position="65"/>
    </location>
</feature>
<dbReference type="InterPro" id="IPR009689">
    <property type="entry name" value="DUF1280"/>
</dbReference>
<feature type="compositionally biased region" description="Basic and acidic residues" evidence="1">
    <location>
        <begin position="1"/>
        <end position="16"/>
    </location>
</feature>
<evidence type="ECO:0000313" key="2">
    <source>
        <dbReference type="Proteomes" id="UP000887572"/>
    </source>
</evidence>
<feature type="compositionally biased region" description="Basic residues" evidence="1">
    <location>
        <begin position="17"/>
        <end position="28"/>
    </location>
</feature>
<evidence type="ECO:0000313" key="3">
    <source>
        <dbReference type="WBParaSite" id="Gr19_v10_g3839.t1"/>
    </source>
</evidence>
<dbReference type="Proteomes" id="UP000887572">
    <property type="component" value="Unplaced"/>
</dbReference>
<keyword evidence="2" id="KW-1185">Reference proteome</keyword>
<sequence>MSDKNLLHKLHAEKGAQKRWGKHDKRRASAINAINARWAKKHRDNEDDVALPPPDAGDDTSTAAPVPEIVEEPPATPALEFNFCPPPAEVTPPPTTPGEQPVEERLLELERQLRERDDTIGFLRLQLRNREAVIADLRSQLPSTSASTSSQITPTRGRPAKNVDELKRSARRELADKLVAVLDRDRSRSASRNGLERLHREVRHRFQHFTPLKKEAQPADEPMESEDALVILSLLGTQKAYRRLKRTFRLINHQFDVLPPIKKVIAIKRQICEPLHYQTVETPAGVGFFCADIEGALKFRLRSAKDNLKYIDPNVLLKLSGDFGQGFTKITISFGEAQRPNSPANNFVAAVFPAKDSRANMEVYGGTLWEQIGQLESLDGRRVKWFLGGDVSFVWGIVGHCGSARTSFPSPVCTCSRDQLLDEDMCRLRSVTETVQQAQQFEQAIQRGESATKALRSATMGIVKTPLLPAIDFDRIVLAPFHVFQGLGNALVRELERQTACETTVQQFLRSIGARREKFRKKDYTGNTIRKILLRAAEMVPLLTTEWPKTICMALAYLAKIQAFSKVQPLLPREVAELEDHMDNFKAFIVDQPQMRLLLSQKPKAHLLLVHFVPFARQHHFLGLMDEQGDEALHSVWRRLEQLWKTMPDVAQIRQQLEHQFIHNWLLDSGKLEEMELRRMETESTAELGEDRMDDEEDCFAEAG</sequence>
<proteinExistence type="predicted"/>
<reference evidence="3" key="1">
    <citation type="submission" date="2022-11" db="UniProtKB">
        <authorList>
            <consortium name="WormBaseParasite"/>
        </authorList>
    </citation>
    <scope>IDENTIFICATION</scope>
</reference>
<feature type="region of interest" description="Disordered" evidence="1">
    <location>
        <begin position="141"/>
        <end position="162"/>
    </location>
</feature>
<organism evidence="2 3">
    <name type="scientific">Globodera rostochiensis</name>
    <name type="common">Golden nematode worm</name>
    <name type="synonym">Heterodera rostochiensis</name>
    <dbReference type="NCBI Taxonomy" id="31243"/>
    <lineage>
        <taxon>Eukaryota</taxon>
        <taxon>Metazoa</taxon>
        <taxon>Ecdysozoa</taxon>
        <taxon>Nematoda</taxon>
        <taxon>Chromadorea</taxon>
        <taxon>Rhabditida</taxon>
        <taxon>Tylenchina</taxon>
        <taxon>Tylenchomorpha</taxon>
        <taxon>Tylenchoidea</taxon>
        <taxon>Heteroderidae</taxon>
        <taxon>Heteroderinae</taxon>
        <taxon>Globodera</taxon>
    </lineage>
</organism>
<dbReference type="WBParaSite" id="Gr19_v10_g3839.t1">
    <property type="protein sequence ID" value="Gr19_v10_g3839.t1"/>
    <property type="gene ID" value="Gr19_v10_g3839"/>
</dbReference>
<protein>
    <submittedName>
        <fullName evidence="3">Uncharacterized protein</fullName>
    </submittedName>
</protein>
<dbReference type="PANTHER" id="PTHR31424">
    <property type="entry name" value="PROTEIN CBG23806"/>
    <property type="match status" value="1"/>
</dbReference>
<accession>A0A914HUB3</accession>
<dbReference type="AlphaFoldDB" id="A0A914HUB3"/>
<feature type="compositionally biased region" description="Acidic residues" evidence="1">
    <location>
        <begin position="692"/>
        <end position="704"/>
    </location>
</feature>
<name>A0A914HUB3_GLORO</name>
<evidence type="ECO:0000256" key="1">
    <source>
        <dbReference type="SAM" id="MobiDB-lite"/>
    </source>
</evidence>
<dbReference type="PANTHER" id="PTHR31424:SF3">
    <property type="entry name" value="RING-TYPE DOMAIN-CONTAINING PROTEIN"/>
    <property type="match status" value="1"/>
</dbReference>
<feature type="region of interest" description="Disordered" evidence="1">
    <location>
        <begin position="679"/>
        <end position="704"/>
    </location>
</feature>
<feature type="compositionally biased region" description="Low complexity" evidence="1">
    <location>
        <begin position="141"/>
        <end position="155"/>
    </location>
</feature>